<sequence length="264" mass="28186">MLDKQVTLTTGTLLNLIRRHGAEPHTVLASTPTWLSDEARRAQDERANAELAGYGLLGPRGVDPGLRATLDAVARPEVEFYAWIQGGYEGQPLNYTVLAGSAGGEGFVLARNTDHEGIVLVSVRPNELLENFVAQLPGLAPGKGQPLSVPKSEATGSRAARHPDDDGYAVLRSGTPSAGGRAVEELRRILGLRRLGGGALYAAARTRGGSRQRVDRPVNYIDTVEGRWLTEERPGSGEPMIVFTPATPQLLADRLRGARGRLGG</sequence>
<comment type="subcellular location">
    <subcellularLocation>
        <location evidence="1">Cytoplasm</location>
    </subcellularLocation>
</comment>
<dbReference type="AlphaFoldDB" id="A0A1I5TNT2"/>
<evidence type="ECO:0000256" key="3">
    <source>
        <dbReference type="ARBA" id="ARBA00022490"/>
    </source>
</evidence>
<evidence type="ECO:0000313" key="7">
    <source>
        <dbReference type="Proteomes" id="UP000198727"/>
    </source>
</evidence>
<keyword evidence="3" id="KW-0963">Cytoplasm</keyword>
<evidence type="ECO:0000256" key="5">
    <source>
        <dbReference type="SAM" id="MobiDB-lite"/>
    </source>
</evidence>
<accession>A0A1I5TNT2</accession>
<organism evidence="6 7">
    <name type="scientific">Amycolatopsis arida</name>
    <dbReference type="NCBI Taxonomy" id="587909"/>
    <lineage>
        <taxon>Bacteria</taxon>
        <taxon>Bacillati</taxon>
        <taxon>Actinomycetota</taxon>
        <taxon>Actinomycetes</taxon>
        <taxon>Pseudonocardiales</taxon>
        <taxon>Pseudonocardiaceae</taxon>
        <taxon>Amycolatopsis</taxon>
    </lineage>
</organism>
<evidence type="ECO:0000256" key="1">
    <source>
        <dbReference type="ARBA" id="ARBA00004496"/>
    </source>
</evidence>
<evidence type="ECO:0000256" key="2">
    <source>
        <dbReference type="ARBA" id="ARBA00006411"/>
    </source>
</evidence>
<dbReference type="EMBL" id="FOWW01000003">
    <property type="protein sequence ID" value="SFP84638.1"/>
    <property type="molecule type" value="Genomic_DNA"/>
</dbReference>
<keyword evidence="4" id="KW-0143">Chaperone</keyword>
<name>A0A1I5TNT2_9PSEU</name>
<gene>
    <name evidence="6" type="ORF">SAMN05421810_103592</name>
</gene>
<proteinExistence type="inferred from homology"/>
<dbReference type="RefSeq" id="WP_092530196.1">
    <property type="nucleotide sequence ID" value="NZ_FOWW01000003.1"/>
</dbReference>
<protein>
    <submittedName>
        <fullName evidence="6">EspG family protein</fullName>
    </submittedName>
</protein>
<dbReference type="InterPro" id="IPR025734">
    <property type="entry name" value="EspG"/>
</dbReference>
<dbReference type="Proteomes" id="UP000198727">
    <property type="component" value="Unassembled WGS sequence"/>
</dbReference>
<keyword evidence="7" id="KW-1185">Reference proteome</keyword>
<dbReference type="OrthoDB" id="3685017at2"/>
<reference evidence="7" key="1">
    <citation type="submission" date="2016-10" db="EMBL/GenBank/DDBJ databases">
        <authorList>
            <person name="Varghese N."/>
            <person name="Submissions S."/>
        </authorList>
    </citation>
    <scope>NUCLEOTIDE SEQUENCE [LARGE SCALE GENOMIC DNA]</scope>
    <source>
        <strain evidence="7">CGMCC 4.5579</strain>
    </source>
</reference>
<evidence type="ECO:0000256" key="4">
    <source>
        <dbReference type="ARBA" id="ARBA00023186"/>
    </source>
</evidence>
<dbReference type="STRING" id="587909.SAMN05421810_103592"/>
<comment type="similarity">
    <text evidence="2">Belongs to the EspG family.</text>
</comment>
<dbReference type="Pfam" id="PF14011">
    <property type="entry name" value="ESX-1_EspG"/>
    <property type="match status" value="1"/>
</dbReference>
<evidence type="ECO:0000313" key="6">
    <source>
        <dbReference type="EMBL" id="SFP84638.1"/>
    </source>
</evidence>
<feature type="region of interest" description="Disordered" evidence="5">
    <location>
        <begin position="140"/>
        <end position="166"/>
    </location>
</feature>